<dbReference type="SUPFAM" id="SSF52317">
    <property type="entry name" value="Class I glutamine amidotransferase-like"/>
    <property type="match status" value="1"/>
</dbReference>
<dbReference type="STRING" id="1856638.A9Q68_05235"/>
<name>A0A1L8MQ99_9STRE</name>
<dbReference type="OrthoDB" id="9800516at2"/>
<dbReference type="AlphaFoldDB" id="A0A1L8MQ99"/>
<dbReference type="InterPro" id="IPR029062">
    <property type="entry name" value="Class_I_gatase-like"/>
</dbReference>
<keyword evidence="2" id="KW-0315">Glutamine amidotransferase</keyword>
<accession>A0A1L8MQ99</accession>
<sequence>MKIALLIYPEFSLYEITPLTASLALQYNEKVDIIASQKKLHKSEDGFQVMPHYSIDEIDLTTYELILLTGTMDPFFAVNDVNLINTLSKISLEDTVVASISSSPLLLAKAGLLDTYKFTGGIYRNYFNSFTWLKESNYLPRLCTIDRNLITAIGSSKAVSLFTDSVLAKLHFINEFPELPSEEVSFTLEQNDYEQMIGEVRLLYPNIN</sequence>
<dbReference type="InterPro" id="IPR002818">
    <property type="entry name" value="DJ-1/PfpI"/>
</dbReference>
<dbReference type="EMBL" id="LZDD01000001">
    <property type="protein sequence ID" value="OJF72950.1"/>
    <property type="molecule type" value="Genomic_DNA"/>
</dbReference>
<evidence type="ECO:0000313" key="2">
    <source>
        <dbReference type="EMBL" id="OJF72950.1"/>
    </source>
</evidence>
<dbReference type="Pfam" id="PF01965">
    <property type="entry name" value="DJ-1_PfpI"/>
    <property type="match status" value="1"/>
</dbReference>
<keyword evidence="2" id="KW-0808">Transferase</keyword>
<gene>
    <name evidence="2" type="ORF">A9Q68_05235</name>
</gene>
<dbReference type="GO" id="GO:0016740">
    <property type="term" value="F:transferase activity"/>
    <property type="evidence" value="ECO:0007669"/>
    <property type="project" value="UniProtKB-KW"/>
</dbReference>
<dbReference type="Proteomes" id="UP000182015">
    <property type="component" value="Unassembled WGS sequence"/>
</dbReference>
<comment type="caution">
    <text evidence="2">The sequence shown here is derived from an EMBL/GenBank/DDBJ whole genome shotgun (WGS) entry which is preliminary data.</text>
</comment>
<dbReference type="RefSeq" id="WP_071793646.1">
    <property type="nucleotide sequence ID" value="NZ_LZDD01000001.1"/>
</dbReference>
<reference evidence="3" key="1">
    <citation type="submission" date="2016-06" db="EMBL/GenBank/DDBJ databases">
        <authorList>
            <person name="de Vries S.P.W."/>
            <person name="Hadjirin N.F."/>
            <person name="Lay E.M."/>
            <person name="Zadoks R.N."/>
            <person name="Peacock S.J."/>
            <person name="Parkhill J."/>
            <person name="Grant A.J."/>
            <person name="Mcdougall S."/>
            <person name="Holmes M.A."/>
        </authorList>
    </citation>
    <scope>NUCLEOTIDE SEQUENCE [LARGE SCALE GENOMIC DNA]</scope>
    <source>
        <strain evidence="3">NZ1587</strain>
    </source>
</reference>
<proteinExistence type="predicted"/>
<evidence type="ECO:0000259" key="1">
    <source>
        <dbReference type="Pfam" id="PF01965"/>
    </source>
</evidence>
<keyword evidence="3" id="KW-1185">Reference proteome</keyword>
<organism evidence="2 3">
    <name type="scientific">Streptococcus bovimastitidis</name>
    <dbReference type="NCBI Taxonomy" id="1856638"/>
    <lineage>
        <taxon>Bacteria</taxon>
        <taxon>Bacillati</taxon>
        <taxon>Bacillota</taxon>
        <taxon>Bacilli</taxon>
        <taxon>Lactobacillales</taxon>
        <taxon>Streptococcaceae</taxon>
        <taxon>Streptococcus</taxon>
    </lineage>
</organism>
<dbReference type="Gene3D" id="3.40.50.880">
    <property type="match status" value="1"/>
</dbReference>
<protein>
    <submittedName>
        <fullName evidence="2">Glutamine amidotransferase</fullName>
    </submittedName>
</protein>
<feature type="domain" description="DJ-1/PfpI" evidence="1">
    <location>
        <begin position="1"/>
        <end position="160"/>
    </location>
</feature>
<evidence type="ECO:0000313" key="3">
    <source>
        <dbReference type="Proteomes" id="UP000182015"/>
    </source>
</evidence>